<dbReference type="EMBL" id="MFFU01000063">
    <property type="protein sequence ID" value="OGF14590.1"/>
    <property type="molecule type" value="Genomic_DNA"/>
</dbReference>
<gene>
    <name evidence="2" type="ORF">A3D54_00365</name>
</gene>
<name>A0A1F5RJF7_9BACT</name>
<accession>A0A1F5RJF7</accession>
<comment type="caution">
    <text evidence="2">The sequence shown here is derived from an EMBL/GenBank/DDBJ whole genome shotgun (WGS) entry which is preliminary data.</text>
</comment>
<organism evidence="2 3">
    <name type="scientific">Candidatus Falkowbacteria bacterium RIFCSPHIGHO2_02_FULL_45_15</name>
    <dbReference type="NCBI Taxonomy" id="1797987"/>
    <lineage>
        <taxon>Bacteria</taxon>
        <taxon>Candidatus Falkowiibacteriota</taxon>
    </lineage>
</organism>
<evidence type="ECO:0000313" key="2">
    <source>
        <dbReference type="EMBL" id="OGF14590.1"/>
    </source>
</evidence>
<feature type="transmembrane region" description="Helical" evidence="1">
    <location>
        <begin position="49"/>
        <end position="70"/>
    </location>
</feature>
<keyword evidence="1" id="KW-1133">Transmembrane helix</keyword>
<protein>
    <submittedName>
        <fullName evidence="2">Uncharacterized protein</fullName>
    </submittedName>
</protein>
<proteinExistence type="predicted"/>
<evidence type="ECO:0000256" key="1">
    <source>
        <dbReference type="SAM" id="Phobius"/>
    </source>
</evidence>
<dbReference type="Proteomes" id="UP000177691">
    <property type="component" value="Unassembled WGS sequence"/>
</dbReference>
<reference evidence="2 3" key="1">
    <citation type="journal article" date="2016" name="Nat. Commun.">
        <title>Thousands of microbial genomes shed light on interconnected biogeochemical processes in an aquifer system.</title>
        <authorList>
            <person name="Anantharaman K."/>
            <person name="Brown C.T."/>
            <person name="Hug L.A."/>
            <person name="Sharon I."/>
            <person name="Castelle C.J."/>
            <person name="Probst A.J."/>
            <person name="Thomas B.C."/>
            <person name="Singh A."/>
            <person name="Wilkins M.J."/>
            <person name="Karaoz U."/>
            <person name="Brodie E.L."/>
            <person name="Williams K.H."/>
            <person name="Hubbard S.S."/>
            <person name="Banfield J.F."/>
        </authorList>
    </citation>
    <scope>NUCLEOTIDE SEQUENCE [LARGE SCALE GENOMIC DNA]</scope>
</reference>
<keyword evidence="1" id="KW-0812">Transmembrane</keyword>
<sequence>MVFGIKNKRDRKEKAMKLKVNKQDRTWQDIILRRETEVYAITIEVKRHFFLSLVFILVSIVIVLVSVMTAPKEGEDVYQNHQTGNYEVQNTSYQTGPWKNF</sequence>
<evidence type="ECO:0000313" key="3">
    <source>
        <dbReference type="Proteomes" id="UP000177691"/>
    </source>
</evidence>
<dbReference type="AlphaFoldDB" id="A0A1F5RJF7"/>
<keyword evidence="1" id="KW-0472">Membrane</keyword>